<dbReference type="Proteomes" id="UP000298030">
    <property type="component" value="Unassembled WGS sequence"/>
</dbReference>
<feature type="transmembrane region" description="Helical" evidence="1">
    <location>
        <begin position="23"/>
        <end position="41"/>
    </location>
</feature>
<sequence length="346" mass="39123">MEPVPVDPAHFAKTAHHLMASKMYSLASCVMLFYDIALTMPDEVEKIWMQPRFTYMTLLWTLNRYVAPLGYMVIIASFHMDWPPETCDRYILYPEALKIVITLVIGIIFILRLYAIYGKSTVVAVVGMVLLVAELCIKIWAFTDGARLDLPEGLVGCILVGRNHLRFSFTWISELIFDTIVFLLTFHRTLRHYRFQHRSGQPGSRRPHTLIHLIMKDGVTYFAVIFAANAITASIFLWSPEPGIKPINASFSTLITSLMVSRLILNLKSAAQTASVWASGGRVSGVSQSDDDEAPYRHHHRQTYVVSDVPEDDISKEAEGGRAEGFMGDEAGDWQDLFFELVEKVE</sequence>
<evidence type="ECO:0000313" key="3">
    <source>
        <dbReference type="EMBL" id="TEB31074.1"/>
    </source>
</evidence>
<feature type="transmembrane region" description="Helical" evidence="1">
    <location>
        <begin position="122"/>
        <end position="142"/>
    </location>
</feature>
<dbReference type="STRING" id="71717.A0A4Y7TAW2"/>
<dbReference type="InterPro" id="IPR045340">
    <property type="entry name" value="DUF6533"/>
</dbReference>
<evidence type="ECO:0000313" key="4">
    <source>
        <dbReference type="Proteomes" id="UP000298030"/>
    </source>
</evidence>
<feature type="domain" description="DUF6533" evidence="2">
    <location>
        <begin position="25"/>
        <end position="69"/>
    </location>
</feature>
<protein>
    <recommendedName>
        <fullName evidence="2">DUF6533 domain-containing protein</fullName>
    </recommendedName>
</protein>
<evidence type="ECO:0000256" key="1">
    <source>
        <dbReference type="SAM" id="Phobius"/>
    </source>
</evidence>
<evidence type="ECO:0000259" key="2">
    <source>
        <dbReference type="Pfam" id="PF20151"/>
    </source>
</evidence>
<gene>
    <name evidence="3" type="ORF">FA13DRAFT_1791786</name>
</gene>
<keyword evidence="1" id="KW-1133">Transmembrane helix</keyword>
<feature type="transmembrane region" description="Helical" evidence="1">
    <location>
        <begin position="96"/>
        <end position="115"/>
    </location>
</feature>
<dbReference type="OrthoDB" id="3242376at2759"/>
<feature type="transmembrane region" description="Helical" evidence="1">
    <location>
        <begin position="169"/>
        <end position="186"/>
    </location>
</feature>
<name>A0A4Y7TAW2_COPMI</name>
<feature type="transmembrane region" description="Helical" evidence="1">
    <location>
        <begin position="219"/>
        <end position="238"/>
    </location>
</feature>
<keyword evidence="1" id="KW-0812">Transmembrane</keyword>
<keyword evidence="1" id="KW-0472">Membrane</keyword>
<reference evidence="3 4" key="1">
    <citation type="journal article" date="2019" name="Nat. Ecol. Evol.">
        <title>Megaphylogeny resolves global patterns of mushroom evolution.</title>
        <authorList>
            <person name="Varga T."/>
            <person name="Krizsan K."/>
            <person name="Foldi C."/>
            <person name="Dima B."/>
            <person name="Sanchez-Garcia M."/>
            <person name="Sanchez-Ramirez S."/>
            <person name="Szollosi G.J."/>
            <person name="Szarkandi J.G."/>
            <person name="Papp V."/>
            <person name="Albert L."/>
            <person name="Andreopoulos W."/>
            <person name="Angelini C."/>
            <person name="Antonin V."/>
            <person name="Barry K.W."/>
            <person name="Bougher N.L."/>
            <person name="Buchanan P."/>
            <person name="Buyck B."/>
            <person name="Bense V."/>
            <person name="Catcheside P."/>
            <person name="Chovatia M."/>
            <person name="Cooper J."/>
            <person name="Damon W."/>
            <person name="Desjardin D."/>
            <person name="Finy P."/>
            <person name="Geml J."/>
            <person name="Haridas S."/>
            <person name="Hughes K."/>
            <person name="Justo A."/>
            <person name="Karasinski D."/>
            <person name="Kautmanova I."/>
            <person name="Kiss B."/>
            <person name="Kocsube S."/>
            <person name="Kotiranta H."/>
            <person name="LaButti K.M."/>
            <person name="Lechner B.E."/>
            <person name="Liimatainen K."/>
            <person name="Lipzen A."/>
            <person name="Lukacs Z."/>
            <person name="Mihaltcheva S."/>
            <person name="Morgado L.N."/>
            <person name="Niskanen T."/>
            <person name="Noordeloos M.E."/>
            <person name="Ohm R.A."/>
            <person name="Ortiz-Santana B."/>
            <person name="Ovrebo C."/>
            <person name="Racz N."/>
            <person name="Riley R."/>
            <person name="Savchenko A."/>
            <person name="Shiryaev A."/>
            <person name="Soop K."/>
            <person name="Spirin V."/>
            <person name="Szebenyi C."/>
            <person name="Tomsovsky M."/>
            <person name="Tulloss R.E."/>
            <person name="Uehling J."/>
            <person name="Grigoriev I.V."/>
            <person name="Vagvolgyi C."/>
            <person name="Papp T."/>
            <person name="Martin F.M."/>
            <person name="Miettinen O."/>
            <person name="Hibbett D.S."/>
            <person name="Nagy L.G."/>
        </authorList>
    </citation>
    <scope>NUCLEOTIDE SEQUENCE [LARGE SCALE GENOMIC DNA]</scope>
    <source>
        <strain evidence="3 4">FP101781</strain>
    </source>
</reference>
<dbReference type="Pfam" id="PF20151">
    <property type="entry name" value="DUF6533"/>
    <property type="match status" value="1"/>
</dbReference>
<accession>A0A4Y7TAW2</accession>
<keyword evidence="4" id="KW-1185">Reference proteome</keyword>
<dbReference type="AlphaFoldDB" id="A0A4Y7TAW2"/>
<feature type="transmembrane region" description="Helical" evidence="1">
    <location>
        <begin position="53"/>
        <end position="76"/>
    </location>
</feature>
<organism evidence="3 4">
    <name type="scientific">Coprinellus micaceus</name>
    <name type="common">Glistening ink-cap mushroom</name>
    <name type="synonym">Coprinus micaceus</name>
    <dbReference type="NCBI Taxonomy" id="71717"/>
    <lineage>
        <taxon>Eukaryota</taxon>
        <taxon>Fungi</taxon>
        <taxon>Dikarya</taxon>
        <taxon>Basidiomycota</taxon>
        <taxon>Agaricomycotina</taxon>
        <taxon>Agaricomycetes</taxon>
        <taxon>Agaricomycetidae</taxon>
        <taxon>Agaricales</taxon>
        <taxon>Agaricineae</taxon>
        <taxon>Psathyrellaceae</taxon>
        <taxon>Coprinellus</taxon>
    </lineage>
</organism>
<comment type="caution">
    <text evidence="3">The sequence shown here is derived from an EMBL/GenBank/DDBJ whole genome shotgun (WGS) entry which is preliminary data.</text>
</comment>
<proteinExistence type="predicted"/>
<dbReference type="EMBL" id="QPFP01000020">
    <property type="protein sequence ID" value="TEB31074.1"/>
    <property type="molecule type" value="Genomic_DNA"/>
</dbReference>